<sequence>MSTLEKAIIIATKAHEGVIDKGGNPYILHPLRVMIKQTSEECRIVAVLHDVVEDTDISLTDLRNEGFSEDIILAVDALTRRSNESYMEFISRCKQDAMARLVKLADIEDNSDMSRIKNPTQRDYDRLQKYKKAKDELLS</sequence>
<evidence type="ECO:0000313" key="3">
    <source>
        <dbReference type="Proteomes" id="UP000037269"/>
    </source>
</evidence>
<keyword evidence="3" id="KW-1185">Reference proteome</keyword>
<dbReference type="GeneID" id="42306629"/>
<dbReference type="GO" id="GO:0008893">
    <property type="term" value="F:guanosine-3',5'-bis(diphosphate) 3'-diphosphatase activity"/>
    <property type="evidence" value="ECO:0007669"/>
    <property type="project" value="TreeGrafter"/>
</dbReference>
<dbReference type="OrthoDB" id="9802385at2"/>
<dbReference type="GO" id="GO:0016301">
    <property type="term" value="F:kinase activity"/>
    <property type="evidence" value="ECO:0007669"/>
    <property type="project" value="UniProtKB-KW"/>
</dbReference>
<keyword evidence="1" id="KW-0418">Kinase</keyword>
<dbReference type="Gene3D" id="1.10.3210.10">
    <property type="entry name" value="Hypothetical protein af1432"/>
    <property type="match status" value="1"/>
</dbReference>
<dbReference type="Proteomes" id="UP000037269">
    <property type="component" value="Unassembled WGS sequence"/>
</dbReference>
<evidence type="ECO:0000313" key="1">
    <source>
        <dbReference type="EMBL" id="KON96715.1"/>
    </source>
</evidence>
<accession>A0A0D1YCG5</accession>
<name>A0A0D1YCG5_ANEMI</name>
<dbReference type="PANTHER" id="PTHR46246">
    <property type="entry name" value="GUANOSINE-3',5'-BIS(DIPHOSPHATE) 3'-PYROPHOSPHOHYDROLASE MESH1"/>
    <property type="match status" value="1"/>
</dbReference>
<evidence type="ECO:0000313" key="2">
    <source>
        <dbReference type="EMBL" id="SDK45908.1"/>
    </source>
</evidence>
<keyword evidence="1" id="KW-0808">Transferase</keyword>
<gene>
    <name evidence="1" type="ORF">AF333_15765</name>
    <name evidence="2" type="ORF">SAMN04487909_1574</name>
</gene>
<protein>
    <submittedName>
        <fullName evidence="1">GTP pyrophosphokinase</fullName>
    </submittedName>
    <submittedName>
        <fullName evidence="2">HD domain-containing protein</fullName>
    </submittedName>
</protein>
<dbReference type="AlphaFoldDB" id="A0A0D1YCG5"/>
<dbReference type="PATRIC" id="fig|47500.12.peg.89"/>
<reference evidence="1 3" key="1">
    <citation type="submission" date="2015-07" db="EMBL/GenBank/DDBJ databases">
        <title>Fjat-14205 dsm 2895.</title>
        <authorList>
            <person name="Liu B."/>
            <person name="Wang J."/>
            <person name="Zhu Y."/>
            <person name="Liu G."/>
            <person name="Chen Q."/>
            <person name="Chen Z."/>
            <person name="Lan J."/>
            <person name="Che J."/>
            <person name="Ge C."/>
            <person name="Shi H."/>
            <person name="Pan Z."/>
            <person name="Liu X."/>
        </authorList>
    </citation>
    <scope>NUCLEOTIDE SEQUENCE [LARGE SCALE GENOMIC DNA]</scope>
    <source>
        <strain evidence="1 3">DSM 2895</strain>
    </source>
</reference>
<proteinExistence type="predicted"/>
<dbReference type="EMBL" id="FNED01000057">
    <property type="protein sequence ID" value="SDK45908.1"/>
    <property type="molecule type" value="Genomic_DNA"/>
</dbReference>
<dbReference type="InterPro" id="IPR052194">
    <property type="entry name" value="MESH1"/>
</dbReference>
<organism evidence="1 3">
    <name type="scientific">Aneurinibacillus migulanus</name>
    <name type="common">Bacillus migulanus</name>
    <dbReference type="NCBI Taxonomy" id="47500"/>
    <lineage>
        <taxon>Bacteria</taxon>
        <taxon>Bacillati</taxon>
        <taxon>Bacillota</taxon>
        <taxon>Bacilli</taxon>
        <taxon>Bacillales</taxon>
        <taxon>Paenibacillaceae</taxon>
        <taxon>Aneurinibacillus group</taxon>
        <taxon>Aneurinibacillus</taxon>
    </lineage>
</organism>
<dbReference type="RefSeq" id="WP_043066353.1">
    <property type="nucleotide sequence ID" value="NZ_BJOA01000253.1"/>
</dbReference>
<dbReference type="PANTHER" id="PTHR46246:SF1">
    <property type="entry name" value="GUANOSINE-3',5'-BIS(DIPHOSPHATE) 3'-PYROPHOSPHOHYDROLASE MESH1"/>
    <property type="match status" value="1"/>
</dbReference>
<dbReference type="STRING" id="47500.AF333_15765"/>
<dbReference type="EMBL" id="LGUG01000004">
    <property type="protein sequence ID" value="KON96715.1"/>
    <property type="molecule type" value="Genomic_DNA"/>
</dbReference>
<reference evidence="2 4" key="2">
    <citation type="submission" date="2016-10" db="EMBL/GenBank/DDBJ databases">
        <authorList>
            <person name="de Groot N.N."/>
        </authorList>
    </citation>
    <scope>NUCLEOTIDE SEQUENCE [LARGE SCALE GENOMIC DNA]</scope>
    <source>
        <strain evidence="2 4">DSM 2895</strain>
    </source>
</reference>
<dbReference type="SUPFAM" id="SSF109604">
    <property type="entry name" value="HD-domain/PDEase-like"/>
    <property type="match status" value="1"/>
</dbReference>
<dbReference type="Proteomes" id="UP000182836">
    <property type="component" value="Unassembled WGS sequence"/>
</dbReference>
<evidence type="ECO:0000313" key="4">
    <source>
        <dbReference type="Proteomes" id="UP000182836"/>
    </source>
</evidence>